<dbReference type="Gene3D" id="3.90.550.10">
    <property type="entry name" value="Spore Coat Polysaccharide Biosynthesis Protein SpsA, Chain A"/>
    <property type="match status" value="1"/>
</dbReference>
<feature type="transmembrane region" description="Helical" evidence="18">
    <location>
        <begin position="418"/>
        <end position="444"/>
    </location>
</feature>
<dbReference type="EMBL" id="JAHHIF010000026">
    <property type="protein sequence ID" value="MBW4546553.1"/>
    <property type="molecule type" value="Genomic_DNA"/>
</dbReference>
<dbReference type="SUPFAM" id="SSF53448">
    <property type="entry name" value="Nucleotide-diphospho-sugar transferases"/>
    <property type="match status" value="1"/>
</dbReference>
<keyword evidence="5" id="KW-0328">Glycosyltransferase</keyword>
<keyword evidence="10 18" id="KW-1133">Transmembrane helix</keyword>
<comment type="similarity">
    <text evidence="3">Belongs to the glycosyltransferase 2 family.</text>
</comment>
<name>A0A951UAJ2_9CYAN</name>
<keyword evidence="6" id="KW-0808">Transferase</keyword>
<evidence type="ECO:0000256" key="14">
    <source>
        <dbReference type="ARBA" id="ARBA00053004"/>
    </source>
</evidence>
<evidence type="ECO:0000313" key="19">
    <source>
        <dbReference type="EMBL" id="MBW4546553.1"/>
    </source>
</evidence>
<evidence type="ECO:0000256" key="18">
    <source>
        <dbReference type="SAM" id="Phobius"/>
    </source>
</evidence>
<evidence type="ECO:0000256" key="17">
    <source>
        <dbReference type="ARBA" id="ARBA00078564"/>
    </source>
</evidence>
<dbReference type="PANTHER" id="PTHR43867:SF2">
    <property type="entry name" value="CELLULOSE SYNTHASE CATALYTIC SUBUNIT A [UDP-FORMING]"/>
    <property type="match status" value="1"/>
</dbReference>
<evidence type="ECO:0000256" key="12">
    <source>
        <dbReference type="ARBA" id="ARBA00023136"/>
    </source>
</evidence>
<dbReference type="CDD" id="cd06423">
    <property type="entry name" value="CESA_like"/>
    <property type="match status" value="1"/>
</dbReference>
<sequence>MPENSWTENDLGNELDPITSLLSDLDDEDFESDFFFQGLEGRRRKAAVTLTAIWGGTIILHLVSWGSWLIWGFTALLGIQAMRVLLARPLKTPKPLADNTQVDFPYVSLLVAAKNEEAVISNLVRRLCDLDYPKIRYEVWVIDDHSTDQTPVLLDQLAIQYSQLRVLHRSADAGGGKSGALNQVLPLTRGEIVGVFDADAQVPKDLLRRVLPLFGKGETGAVQVRKAIANASVNFWTRGQMAEMALDTYIQQQRIAIGGIGELRGNGQFVRRAALESCGGWNEQTITDDLDLTIRLHLDKWDIGFLDFPPVEEEGVTNAFALWHQRNRWGEGGYQRYLDYWRLIASNRMGTLKTLDLFSFMIIQYLLPAAAVPDCLMAIARKSFPLLTPLTGLTLALPLIGMFVGLCRTKRDEPRTAASLLITLVQTLRGTLYMLHWMLVIAGITARISVRPKRLKWVKTVHQGSDSDSFEFELGSESKSS</sequence>
<evidence type="ECO:0000256" key="6">
    <source>
        <dbReference type="ARBA" id="ARBA00022679"/>
    </source>
</evidence>
<organism evidence="19 20">
    <name type="scientific">Symplocastrum torsivum CPER-KK1</name>
    <dbReference type="NCBI Taxonomy" id="450513"/>
    <lineage>
        <taxon>Bacteria</taxon>
        <taxon>Bacillati</taxon>
        <taxon>Cyanobacteriota</taxon>
        <taxon>Cyanophyceae</taxon>
        <taxon>Oscillatoriophycideae</taxon>
        <taxon>Oscillatoriales</taxon>
        <taxon>Microcoleaceae</taxon>
        <taxon>Symplocastrum</taxon>
    </lineage>
</organism>
<dbReference type="AlphaFoldDB" id="A0A951UAJ2"/>
<dbReference type="EC" id="2.4.1.336" evidence="15"/>
<dbReference type="Pfam" id="PF13641">
    <property type="entry name" value="Glyco_tranf_2_3"/>
    <property type="match status" value="1"/>
</dbReference>
<comment type="caution">
    <text evidence="19">The sequence shown here is derived from an EMBL/GenBank/DDBJ whole genome shotgun (WGS) entry which is preliminary data.</text>
</comment>
<keyword evidence="13" id="KW-0119">Carbohydrate metabolism</keyword>
<feature type="transmembrane region" description="Helical" evidence="18">
    <location>
        <begin position="357"/>
        <end position="380"/>
    </location>
</feature>
<comment type="subcellular location">
    <subcellularLocation>
        <location evidence="2">Membrane</location>
        <topology evidence="2">Multi-pass membrane protein</topology>
    </subcellularLocation>
</comment>
<keyword evidence="9" id="KW-0460">Magnesium</keyword>
<dbReference type="GO" id="GO:0046467">
    <property type="term" value="P:membrane lipid biosynthetic process"/>
    <property type="evidence" value="ECO:0007669"/>
    <property type="project" value="UniProtKB-ARBA"/>
</dbReference>
<dbReference type="FunFam" id="3.90.550.10:FF:000164">
    <property type="entry name" value="Beta-(1-3)-glucosyl transferase"/>
    <property type="match status" value="1"/>
</dbReference>
<dbReference type="GO" id="GO:0006071">
    <property type="term" value="P:glycerol metabolic process"/>
    <property type="evidence" value="ECO:0007669"/>
    <property type="project" value="UniProtKB-KW"/>
</dbReference>
<proteinExistence type="inferred from homology"/>
<evidence type="ECO:0000256" key="1">
    <source>
        <dbReference type="ARBA" id="ARBA00001946"/>
    </source>
</evidence>
<gene>
    <name evidence="19" type="ORF">KME25_19215</name>
</gene>
<keyword evidence="7 18" id="KW-0812">Transmembrane</keyword>
<evidence type="ECO:0000256" key="3">
    <source>
        <dbReference type="ARBA" id="ARBA00006739"/>
    </source>
</evidence>
<evidence type="ECO:0000256" key="2">
    <source>
        <dbReference type="ARBA" id="ARBA00004141"/>
    </source>
</evidence>
<protein>
    <recommendedName>
        <fullName evidence="16">Beta-monoglucosyldiacylglycerol synthase</fullName>
        <ecNumber evidence="15">2.4.1.336</ecNumber>
    </recommendedName>
    <alternativeName>
        <fullName evidence="17">UDP-glucose:1,2-diacylglycerol 3-beta-D-glucosyltransferase</fullName>
    </alternativeName>
</protein>
<dbReference type="InterPro" id="IPR029044">
    <property type="entry name" value="Nucleotide-diphossugar_trans"/>
</dbReference>
<reference evidence="19" key="2">
    <citation type="journal article" date="2022" name="Microbiol. Resour. Announc.">
        <title>Metagenome Sequencing to Explore Phylogenomics of Terrestrial Cyanobacteria.</title>
        <authorList>
            <person name="Ward R.D."/>
            <person name="Stajich J.E."/>
            <person name="Johansen J.R."/>
            <person name="Huntemann M."/>
            <person name="Clum A."/>
            <person name="Foster B."/>
            <person name="Foster B."/>
            <person name="Roux S."/>
            <person name="Palaniappan K."/>
            <person name="Varghese N."/>
            <person name="Mukherjee S."/>
            <person name="Reddy T.B.K."/>
            <person name="Daum C."/>
            <person name="Copeland A."/>
            <person name="Chen I.A."/>
            <person name="Ivanova N.N."/>
            <person name="Kyrpides N.C."/>
            <person name="Shapiro N."/>
            <person name="Eloe-Fadrosh E.A."/>
            <person name="Pietrasiak N."/>
        </authorList>
    </citation>
    <scope>NUCLEOTIDE SEQUENCE</scope>
    <source>
        <strain evidence="19">CPER-KK1</strain>
    </source>
</reference>
<keyword evidence="4" id="KW-0444">Lipid biosynthesis</keyword>
<accession>A0A951UAJ2</accession>
<evidence type="ECO:0000256" key="4">
    <source>
        <dbReference type="ARBA" id="ARBA00022516"/>
    </source>
</evidence>
<evidence type="ECO:0000256" key="10">
    <source>
        <dbReference type="ARBA" id="ARBA00022989"/>
    </source>
</evidence>
<keyword evidence="8" id="KW-0319">Glycerol metabolism</keyword>
<evidence type="ECO:0000313" key="20">
    <source>
        <dbReference type="Proteomes" id="UP000753908"/>
    </source>
</evidence>
<dbReference type="GO" id="GO:0016758">
    <property type="term" value="F:hexosyltransferase activity"/>
    <property type="evidence" value="ECO:0007669"/>
    <property type="project" value="TreeGrafter"/>
</dbReference>
<dbReference type="PANTHER" id="PTHR43867">
    <property type="entry name" value="CELLULOSE SYNTHASE CATALYTIC SUBUNIT A [UDP-FORMING]"/>
    <property type="match status" value="1"/>
</dbReference>
<reference evidence="19" key="1">
    <citation type="submission" date="2021-05" db="EMBL/GenBank/DDBJ databases">
        <authorList>
            <person name="Pietrasiak N."/>
            <person name="Ward R."/>
            <person name="Stajich J.E."/>
            <person name="Kurbessoian T."/>
        </authorList>
    </citation>
    <scope>NUCLEOTIDE SEQUENCE</scope>
    <source>
        <strain evidence="19">CPER-KK1</strain>
    </source>
</reference>
<evidence type="ECO:0000256" key="7">
    <source>
        <dbReference type="ARBA" id="ARBA00022692"/>
    </source>
</evidence>
<evidence type="ECO:0000256" key="11">
    <source>
        <dbReference type="ARBA" id="ARBA00023098"/>
    </source>
</evidence>
<feature type="transmembrane region" description="Helical" evidence="18">
    <location>
        <begin position="46"/>
        <end position="63"/>
    </location>
</feature>
<evidence type="ECO:0000256" key="5">
    <source>
        <dbReference type="ARBA" id="ARBA00022676"/>
    </source>
</evidence>
<dbReference type="Proteomes" id="UP000753908">
    <property type="component" value="Unassembled WGS sequence"/>
</dbReference>
<evidence type="ECO:0000256" key="8">
    <source>
        <dbReference type="ARBA" id="ARBA00022798"/>
    </source>
</evidence>
<evidence type="ECO:0000256" key="9">
    <source>
        <dbReference type="ARBA" id="ARBA00022842"/>
    </source>
</evidence>
<comment type="catalytic activity">
    <reaction evidence="14">
        <text>a 1,2-diacyl-sn-glycerol + UDP-alpha-D-glucose = a 1,2-diacyl-3-O-(beta-D-glucopyranosyl)-sn-glycerol + UDP + H(+)</text>
        <dbReference type="Rhea" id="RHEA:17285"/>
        <dbReference type="ChEBI" id="CHEBI:15378"/>
        <dbReference type="ChEBI" id="CHEBI:17815"/>
        <dbReference type="ChEBI" id="CHEBI:58223"/>
        <dbReference type="ChEBI" id="CHEBI:58885"/>
        <dbReference type="ChEBI" id="CHEBI:75799"/>
        <dbReference type="EC" id="2.4.1.336"/>
    </reaction>
</comment>
<keyword evidence="11" id="KW-0443">Lipid metabolism</keyword>
<evidence type="ECO:0000256" key="15">
    <source>
        <dbReference type="ARBA" id="ARBA00066964"/>
    </source>
</evidence>
<evidence type="ECO:0000256" key="16">
    <source>
        <dbReference type="ARBA" id="ARBA00068721"/>
    </source>
</evidence>
<dbReference type="GO" id="GO:0005886">
    <property type="term" value="C:plasma membrane"/>
    <property type="evidence" value="ECO:0007669"/>
    <property type="project" value="TreeGrafter"/>
</dbReference>
<feature type="transmembrane region" description="Helical" evidence="18">
    <location>
        <begin position="386"/>
        <end position="406"/>
    </location>
</feature>
<dbReference type="InterPro" id="IPR050321">
    <property type="entry name" value="Glycosyltr_2/OpgH_subfam"/>
</dbReference>
<comment type="cofactor">
    <cofactor evidence="1">
        <name>Mg(2+)</name>
        <dbReference type="ChEBI" id="CHEBI:18420"/>
    </cofactor>
</comment>
<evidence type="ECO:0000256" key="13">
    <source>
        <dbReference type="ARBA" id="ARBA00023277"/>
    </source>
</evidence>
<keyword evidence="12 18" id="KW-0472">Membrane</keyword>